<proteinExistence type="predicted"/>
<dbReference type="Proteomes" id="UP001412239">
    <property type="component" value="Unassembled WGS sequence"/>
</dbReference>
<gene>
    <name evidence="2" type="ORF">GSTUAT00007677001</name>
</gene>
<evidence type="ECO:0000313" key="3">
    <source>
        <dbReference type="Proteomes" id="UP001412239"/>
    </source>
</evidence>
<reference evidence="2" key="1">
    <citation type="submission" date="2015-10" db="EMBL/GenBank/DDBJ databases">
        <authorList>
            <person name="Regsiter A."/>
            <person name="william w."/>
        </authorList>
    </citation>
    <scope>NUCLEOTIDE SEQUENCE</scope>
    <source>
        <strain evidence="2">Montdore</strain>
    </source>
</reference>
<dbReference type="Gene3D" id="3.40.50.720">
    <property type="entry name" value="NAD(P)-binding Rossmann-like Domain"/>
    <property type="match status" value="3"/>
</dbReference>
<name>A0A292PKY1_9PEZI</name>
<feature type="domain" description="RmlD-like substrate binding" evidence="1">
    <location>
        <begin position="94"/>
        <end position="231"/>
    </location>
</feature>
<protein>
    <recommendedName>
        <fullName evidence="1">RmlD-like substrate binding domain-containing protein</fullName>
    </recommendedName>
</protein>
<evidence type="ECO:0000259" key="1">
    <source>
        <dbReference type="Pfam" id="PF04321"/>
    </source>
</evidence>
<dbReference type="GO" id="GO:0048270">
    <property type="term" value="F:methionine adenosyltransferase regulator activity"/>
    <property type="evidence" value="ECO:0007669"/>
    <property type="project" value="TreeGrafter"/>
</dbReference>
<dbReference type="CDD" id="cd05254">
    <property type="entry name" value="dTDP_HR_like_SDR_e"/>
    <property type="match status" value="1"/>
</dbReference>
<evidence type="ECO:0000313" key="2">
    <source>
        <dbReference type="EMBL" id="CUS08199.1"/>
    </source>
</evidence>
<dbReference type="PANTHER" id="PTHR10491">
    <property type="entry name" value="DTDP-4-DEHYDRORHAMNOSE REDUCTASE"/>
    <property type="match status" value="1"/>
</dbReference>
<dbReference type="InterPro" id="IPR005913">
    <property type="entry name" value="dTDP_dehydrorham_reduct"/>
</dbReference>
<accession>A0A292PKY1</accession>
<keyword evidence="3" id="KW-1185">Reference proteome</keyword>
<dbReference type="SUPFAM" id="SSF51735">
    <property type="entry name" value="NAD(P)-binding Rossmann-fold domains"/>
    <property type="match status" value="2"/>
</dbReference>
<dbReference type="AlphaFoldDB" id="A0A292PKY1"/>
<dbReference type="PANTHER" id="PTHR10491:SF4">
    <property type="entry name" value="METHIONINE ADENOSYLTRANSFERASE 2 SUBUNIT BETA"/>
    <property type="match status" value="1"/>
</dbReference>
<dbReference type="GO" id="GO:0048269">
    <property type="term" value="C:methionine adenosyltransferase complex"/>
    <property type="evidence" value="ECO:0007669"/>
    <property type="project" value="TreeGrafter"/>
</dbReference>
<dbReference type="Pfam" id="PF04321">
    <property type="entry name" value="RmlD_sub_bind"/>
    <property type="match status" value="1"/>
</dbReference>
<sequence length="409" mass="45298">MSEKTAVITGATGQLGRQCVKAFEGAGWKTVGAGFSRANPPAILKVDLGNTGEVAEMLEEMKHAEGGGSLWECPPYRIYLYGVRLIHRPRELGAAERFPDKCNADPEGVKRLNVQASNSLAQECANRDIVLIYISTDYVFDGKPGAAPYEAHAATNPPNFYGETKLAGEQAVLRTWKKSVVFRVPVLYGEVEENKESAINVLLDTVWNKAGKDRVEMDHWSVRYPTYDDDATTESKSLEFQMGGAITELSHRNTSDVARVLKDVAERYTSADDIDSLPKVLQLSSEDRMTKYEICQKLSEIAGLSINHIVGNDKNDPNASVVRPYDCHLSTKALKDLGISVDTVPFDVWWCAYSFSPDRPIVITRSDNVTITGSVTCALLSIESSQREARGAFRRVGDYIWSSPYRELK</sequence>
<dbReference type="EMBL" id="LN891143">
    <property type="protein sequence ID" value="CUS08199.1"/>
    <property type="molecule type" value="Genomic_DNA"/>
</dbReference>
<organism evidence="2 3">
    <name type="scientific">Tuber aestivum</name>
    <name type="common">summer truffle</name>
    <dbReference type="NCBI Taxonomy" id="59557"/>
    <lineage>
        <taxon>Eukaryota</taxon>
        <taxon>Fungi</taxon>
        <taxon>Dikarya</taxon>
        <taxon>Ascomycota</taxon>
        <taxon>Pezizomycotina</taxon>
        <taxon>Pezizomycetes</taxon>
        <taxon>Pezizales</taxon>
        <taxon>Tuberaceae</taxon>
        <taxon>Tuber</taxon>
    </lineage>
</organism>
<dbReference type="GO" id="GO:0006556">
    <property type="term" value="P:S-adenosylmethionine biosynthetic process"/>
    <property type="evidence" value="ECO:0007669"/>
    <property type="project" value="UniProtKB-UniPathway"/>
</dbReference>
<dbReference type="InterPro" id="IPR036291">
    <property type="entry name" value="NAD(P)-bd_dom_sf"/>
</dbReference>
<dbReference type="InterPro" id="IPR029903">
    <property type="entry name" value="RmlD-like-bd"/>
</dbReference>
<dbReference type="UniPathway" id="UPA00315">
    <property type="reaction ID" value="UER00080"/>
</dbReference>